<feature type="domain" description="Glycosyltransferase 2-like" evidence="1">
    <location>
        <begin position="6"/>
        <end position="175"/>
    </location>
</feature>
<sequence length="266" mass="31441">MEMKLSIIIPSHKDPLIHQTIESLLQNMRGEFEIIVVLDGYIPDVPIKNDPRIKVLALEKNVGMRDAINAGMKLSQGKYLMKCDEHCMFDEGLDIKILDDIEDDWVVIPRRYKLDTDRWVICKDDKEPIDYERLVINRPEKIGGLNWPQRAKERKDILIDETMVFQGSCWFMSRKHWDFLGGLQKEGYGTFAQEAIEIALKTWLGGGKVMVNKKTWYAHKHRKFGRISPVKNYEIDAGNRYSQDYWLNNRWEKRVHNLDWLMARFR</sequence>
<evidence type="ECO:0000259" key="1">
    <source>
        <dbReference type="Pfam" id="PF00535"/>
    </source>
</evidence>
<dbReference type="Proteomes" id="UP000177707">
    <property type="component" value="Unassembled WGS sequence"/>
</dbReference>
<dbReference type="PANTHER" id="PTHR22916:SF3">
    <property type="entry name" value="UDP-GLCNAC:BETAGAL BETA-1,3-N-ACETYLGLUCOSAMINYLTRANSFERASE-LIKE PROTEIN 1"/>
    <property type="match status" value="1"/>
</dbReference>
<dbReference type="Pfam" id="PF00535">
    <property type="entry name" value="Glycos_transf_2"/>
    <property type="match status" value="1"/>
</dbReference>
<organism evidence="2 3">
    <name type="scientific">Candidatus Zambryskibacteria bacterium RIFCSPLOWO2_01_FULL_39_39</name>
    <dbReference type="NCBI Taxonomy" id="1802758"/>
    <lineage>
        <taxon>Bacteria</taxon>
        <taxon>Candidatus Zambryskiibacteriota</taxon>
    </lineage>
</organism>
<dbReference type="SUPFAM" id="SSF53448">
    <property type="entry name" value="Nucleotide-diphospho-sugar transferases"/>
    <property type="match status" value="1"/>
</dbReference>
<accession>A0A1G2TX99</accession>
<dbReference type="AlphaFoldDB" id="A0A1G2TX99"/>
<dbReference type="InterPro" id="IPR029044">
    <property type="entry name" value="Nucleotide-diphossugar_trans"/>
</dbReference>
<dbReference type="Gene3D" id="3.90.550.10">
    <property type="entry name" value="Spore Coat Polysaccharide Biosynthesis Protein SpsA, Chain A"/>
    <property type="match status" value="1"/>
</dbReference>
<dbReference type="GO" id="GO:0016758">
    <property type="term" value="F:hexosyltransferase activity"/>
    <property type="evidence" value="ECO:0007669"/>
    <property type="project" value="UniProtKB-ARBA"/>
</dbReference>
<evidence type="ECO:0000313" key="2">
    <source>
        <dbReference type="EMBL" id="OHB01926.1"/>
    </source>
</evidence>
<comment type="caution">
    <text evidence="2">The sequence shown here is derived from an EMBL/GenBank/DDBJ whole genome shotgun (WGS) entry which is preliminary data.</text>
</comment>
<dbReference type="InterPro" id="IPR001173">
    <property type="entry name" value="Glyco_trans_2-like"/>
</dbReference>
<dbReference type="STRING" id="1802758.A3A96_00600"/>
<dbReference type="PANTHER" id="PTHR22916">
    <property type="entry name" value="GLYCOSYLTRANSFERASE"/>
    <property type="match status" value="1"/>
</dbReference>
<dbReference type="EMBL" id="MHWB01000009">
    <property type="protein sequence ID" value="OHB01926.1"/>
    <property type="molecule type" value="Genomic_DNA"/>
</dbReference>
<dbReference type="CDD" id="cd00761">
    <property type="entry name" value="Glyco_tranf_GTA_type"/>
    <property type="match status" value="1"/>
</dbReference>
<evidence type="ECO:0000313" key="3">
    <source>
        <dbReference type="Proteomes" id="UP000177707"/>
    </source>
</evidence>
<reference evidence="2 3" key="1">
    <citation type="journal article" date="2016" name="Nat. Commun.">
        <title>Thousands of microbial genomes shed light on interconnected biogeochemical processes in an aquifer system.</title>
        <authorList>
            <person name="Anantharaman K."/>
            <person name="Brown C.T."/>
            <person name="Hug L.A."/>
            <person name="Sharon I."/>
            <person name="Castelle C.J."/>
            <person name="Probst A.J."/>
            <person name="Thomas B.C."/>
            <person name="Singh A."/>
            <person name="Wilkins M.J."/>
            <person name="Karaoz U."/>
            <person name="Brodie E.L."/>
            <person name="Williams K.H."/>
            <person name="Hubbard S.S."/>
            <person name="Banfield J.F."/>
        </authorList>
    </citation>
    <scope>NUCLEOTIDE SEQUENCE [LARGE SCALE GENOMIC DNA]</scope>
</reference>
<protein>
    <recommendedName>
        <fullName evidence="1">Glycosyltransferase 2-like domain-containing protein</fullName>
    </recommendedName>
</protein>
<gene>
    <name evidence="2" type="ORF">A3A96_00600</name>
</gene>
<proteinExistence type="predicted"/>
<name>A0A1G2TX99_9BACT</name>